<name>A0ABY4C390_9MICO</name>
<evidence type="ECO:0000313" key="1">
    <source>
        <dbReference type="EMBL" id="UOE45942.1"/>
    </source>
</evidence>
<keyword evidence="2" id="KW-1185">Reference proteome</keyword>
<protein>
    <submittedName>
        <fullName evidence="1">Uncharacterized protein</fullName>
    </submittedName>
</protein>
<dbReference type="RefSeq" id="WP_243558695.1">
    <property type="nucleotide sequence ID" value="NZ_CP094528.1"/>
</dbReference>
<proteinExistence type="predicted"/>
<organism evidence="1 2">
    <name type="scientific">Agromyces larvae</name>
    <dbReference type="NCBI Taxonomy" id="2929802"/>
    <lineage>
        <taxon>Bacteria</taxon>
        <taxon>Bacillati</taxon>
        <taxon>Actinomycetota</taxon>
        <taxon>Actinomycetes</taxon>
        <taxon>Micrococcales</taxon>
        <taxon>Microbacteriaceae</taxon>
        <taxon>Agromyces</taxon>
    </lineage>
</organism>
<evidence type="ECO:0000313" key="2">
    <source>
        <dbReference type="Proteomes" id="UP000832097"/>
    </source>
</evidence>
<dbReference type="Proteomes" id="UP000832097">
    <property type="component" value="Chromosome"/>
</dbReference>
<gene>
    <name evidence="1" type="ORF">MTO99_09435</name>
</gene>
<reference evidence="1 2" key="1">
    <citation type="submission" date="2022-03" db="EMBL/GenBank/DDBJ databases">
        <title>Mucilaginibacter sp. isolated from the gut of Protaetia brevitarsis seulensis larvae.</title>
        <authorList>
            <person name="Won M."/>
            <person name="Kim S.-J."/>
            <person name="Kwon S.-W."/>
        </authorList>
    </citation>
    <scope>NUCLEOTIDE SEQUENCE [LARGE SCALE GENOMIC DNA]</scope>
    <source>
        <strain evidence="1 2">CFWR-12</strain>
    </source>
</reference>
<sequence length="135" mass="14611">MSRLTAANVQTVADNLAIPARELGLISPAESIGVAVGTSTAGIPWVAWLRTPDPERYTLRPSFLPNPLGSTAREAHATLTAALAALREASAIDRARLMTINQPAIDPADWQAFERGEIHARELQRRHNAPKEGTR</sequence>
<accession>A0ABY4C390</accession>
<dbReference type="EMBL" id="CP094528">
    <property type="protein sequence ID" value="UOE45942.1"/>
    <property type="molecule type" value="Genomic_DNA"/>
</dbReference>